<comment type="cofactor">
    <cofactor evidence="1">
        <name>Mn(2+)</name>
        <dbReference type="ChEBI" id="CHEBI:29035"/>
    </cofactor>
</comment>
<evidence type="ECO:0000313" key="16">
    <source>
        <dbReference type="Proteomes" id="UP001195483"/>
    </source>
</evidence>
<evidence type="ECO:0000256" key="4">
    <source>
        <dbReference type="ARBA" id="ARBA00017870"/>
    </source>
</evidence>
<dbReference type="InterPro" id="IPR005135">
    <property type="entry name" value="Endo/exonuclease/phosphatase"/>
</dbReference>
<evidence type="ECO:0000256" key="12">
    <source>
        <dbReference type="ARBA" id="ARBA00031304"/>
    </source>
</evidence>
<evidence type="ECO:0000256" key="3">
    <source>
        <dbReference type="ARBA" id="ARBA00004322"/>
    </source>
</evidence>
<dbReference type="Gene3D" id="1.10.8.10">
    <property type="entry name" value="DNA helicase RuvA subunit, C-terminal domain"/>
    <property type="match status" value="1"/>
</dbReference>
<gene>
    <name evidence="15" type="ORF">CHS0354_014857</name>
</gene>
<protein>
    <recommendedName>
        <fullName evidence="4">Tyrosyl-DNA phosphodiesterase 2</fullName>
    </recommendedName>
    <alternativeName>
        <fullName evidence="12">5'-tyrosyl-DNA phosphodiesterase</fullName>
    </alternativeName>
</protein>
<dbReference type="GO" id="GO:0070260">
    <property type="term" value="F:5'-tyrosyl-DNA phosphodiesterase activity"/>
    <property type="evidence" value="ECO:0007669"/>
    <property type="project" value="TreeGrafter"/>
</dbReference>
<dbReference type="GO" id="GO:0004518">
    <property type="term" value="F:nuclease activity"/>
    <property type="evidence" value="ECO:0007669"/>
    <property type="project" value="UniProtKB-KW"/>
</dbReference>
<reference evidence="15" key="2">
    <citation type="journal article" date="2021" name="Genome Biol. Evol.">
        <title>Developing a high-quality reference genome for a parasitic bivalve with doubly uniparental inheritance (Bivalvia: Unionida).</title>
        <authorList>
            <person name="Smith C.H."/>
        </authorList>
    </citation>
    <scope>NUCLEOTIDE SEQUENCE</scope>
    <source>
        <strain evidence="15">CHS0354</strain>
        <tissue evidence="15">Mantle</tissue>
    </source>
</reference>
<dbReference type="Pfam" id="PF03372">
    <property type="entry name" value="Exo_endo_phos"/>
    <property type="match status" value="1"/>
</dbReference>
<dbReference type="SUPFAM" id="SSF56219">
    <property type="entry name" value="DNase I-like"/>
    <property type="match status" value="1"/>
</dbReference>
<evidence type="ECO:0000256" key="2">
    <source>
        <dbReference type="ARBA" id="ARBA00001946"/>
    </source>
</evidence>
<dbReference type="CDD" id="cd14672">
    <property type="entry name" value="UBA_ceTYDP2_like"/>
    <property type="match status" value="1"/>
</dbReference>
<organism evidence="15 16">
    <name type="scientific">Potamilus streckersoni</name>
    <dbReference type="NCBI Taxonomy" id="2493646"/>
    <lineage>
        <taxon>Eukaryota</taxon>
        <taxon>Metazoa</taxon>
        <taxon>Spiralia</taxon>
        <taxon>Lophotrochozoa</taxon>
        <taxon>Mollusca</taxon>
        <taxon>Bivalvia</taxon>
        <taxon>Autobranchia</taxon>
        <taxon>Heteroconchia</taxon>
        <taxon>Palaeoheterodonta</taxon>
        <taxon>Unionida</taxon>
        <taxon>Unionoidea</taxon>
        <taxon>Unionidae</taxon>
        <taxon>Ambleminae</taxon>
        <taxon>Lampsilini</taxon>
        <taxon>Potamilus</taxon>
    </lineage>
</organism>
<keyword evidence="7" id="KW-0227">DNA damage</keyword>
<accession>A0AAE0VGP4</accession>
<dbReference type="GO" id="GO:0005737">
    <property type="term" value="C:cytoplasm"/>
    <property type="evidence" value="ECO:0007669"/>
    <property type="project" value="TreeGrafter"/>
</dbReference>
<name>A0AAE0VGP4_9BIVA</name>
<dbReference type="EMBL" id="JAEAOA010000909">
    <property type="protein sequence ID" value="KAK3576015.1"/>
    <property type="molecule type" value="Genomic_DNA"/>
</dbReference>
<keyword evidence="5" id="KW-0540">Nuclease</keyword>
<evidence type="ECO:0000313" key="15">
    <source>
        <dbReference type="EMBL" id="KAK3576015.1"/>
    </source>
</evidence>
<evidence type="ECO:0000256" key="8">
    <source>
        <dbReference type="ARBA" id="ARBA00022801"/>
    </source>
</evidence>
<evidence type="ECO:0000256" key="5">
    <source>
        <dbReference type="ARBA" id="ARBA00022722"/>
    </source>
</evidence>
<evidence type="ECO:0000256" key="1">
    <source>
        <dbReference type="ARBA" id="ARBA00001936"/>
    </source>
</evidence>
<dbReference type="FunFam" id="3.60.10.10:FF:000024">
    <property type="entry name" value="Tyrosyl-DNA phosphodiesterase 2"/>
    <property type="match status" value="1"/>
</dbReference>
<dbReference type="GO" id="GO:0003697">
    <property type="term" value="F:single-stranded DNA binding"/>
    <property type="evidence" value="ECO:0007669"/>
    <property type="project" value="TreeGrafter"/>
</dbReference>
<comment type="subcellular location">
    <subcellularLocation>
        <location evidence="3">Nucleus</location>
        <location evidence="3">PML body</location>
    </subcellularLocation>
</comment>
<keyword evidence="16" id="KW-1185">Reference proteome</keyword>
<dbReference type="GO" id="GO:0016605">
    <property type="term" value="C:PML body"/>
    <property type="evidence" value="ECO:0007669"/>
    <property type="project" value="UniProtKB-SubCell"/>
</dbReference>
<sequence length="393" mass="45709">MDPPRVAECKTRCLKFAEITDTDTALAMFYLQDADWDLYRSLYAFFHERWKKPFFPLDPRLKIAGNCSSEGNKDTDKTAESCSIAEEPDDAQPVKFRKTESHNMNDNSEKIKEVGETTNNFHISTDREPYRICILSWNIDGLEIDDIEVRVHGVCDTIKKEKPHVVLLQEVVMKAQEILEVKCPSYDLVPAGDKGYYTAILLRWDVTTLEDVKVMPFYTSRMRRNLLYVKCTVKGIKFDLLTSHLESTKNYAEERKKQLRFAFDHVKLADIDRTVIFGGDLNLRDYELSEIGGLPEDVDDIWEVTGARPETKFTWDVQCNDNLEWSSRYKPRCRFDRMYIRHSKPKATVKPVHFELVGQERLRSCQKFPSDHWGLLSHFNVPSRMVQASVNVN</sequence>
<feature type="domain" description="Endonuclease/exonuclease/phosphatase" evidence="14">
    <location>
        <begin position="135"/>
        <end position="372"/>
    </location>
</feature>
<evidence type="ECO:0000256" key="13">
    <source>
        <dbReference type="SAM" id="MobiDB-lite"/>
    </source>
</evidence>
<dbReference type="PANTHER" id="PTHR15822:SF4">
    <property type="entry name" value="TYROSYL-DNA PHOSPHODIESTERASE 2"/>
    <property type="match status" value="1"/>
</dbReference>
<comment type="cofactor">
    <cofactor evidence="2">
        <name>Mg(2+)</name>
        <dbReference type="ChEBI" id="CHEBI:18420"/>
    </cofactor>
</comment>
<dbReference type="CDD" id="cd09080">
    <property type="entry name" value="TDP2"/>
    <property type="match status" value="1"/>
</dbReference>
<proteinExistence type="predicted"/>
<keyword evidence="10" id="KW-0234">DNA repair</keyword>
<keyword evidence="11" id="KW-0539">Nucleus</keyword>
<dbReference type="Pfam" id="PF14555">
    <property type="entry name" value="UBA_4"/>
    <property type="match status" value="1"/>
</dbReference>
<evidence type="ECO:0000259" key="14">
    <source>
        <dbReference type="Pfam" id="PF03372"/>
    </source>
</evidence>
<dbReference type="InterPro" id="IPR051547">
    <property type="entry name" value="TDP2-like"/>
</dbReference>
<dbReference type="Proteomes" id="UP001195483">
    <property type="component" value="Unassembled WGS sequence"/>
</dbReference>
<comment type="caution">
    <text evidence="15">The sequence shown here is derived from an EMBL/GenBank/DDBJ whole genome shotgun (WGS) entry which is preliminary data.</text>
</comment>
<keyword evidence="6" id="KW-0479">Metal-binding</keyword>
<dbReference type="AlphaFoldDB" id="A0AAE0VGP4"/>
<keyword evidence="8" id="KW-0378">Hydrolase</keyword>
<feature type="region of interest" description="Disordered" evidence="13">
    <location>
        <begin position="68"/>
        <end position="90"/>
    </location>
</feature>
<evidence type="ECO:0000256" key="7">
    <source>
        <dbReference type="ARBA" id="ARBA00022763"/>
    </source>
</evidence>
<dbReference type="GO" id="GO:0046872">
    <property type="term" value="F:metal ion binding"/>
    <property type="evidence" value="ECO:0007669"/>
    <property type="project" value="UniProtKB-KW"/>
</dbReference>
<dbReference type="PANTHER" id="PTHR15822">
    <property type="entry name" value="TRAF AND TNF RECEPTOR-ASSOCIATED PROTEIN"/>
    <property type="match status" value="1"/>
</dbReference>
<evidence type="ECO:0000256" key="9">
    <source>
        <dbReference type="ARBA" id="ARBA00022842"/>
    </source>
</evidence>
<evidence type="ECO:0000256" key="11">
    <source>
        <dbReference type="ARBA" id="ARBA00023242"/>
    </source>
</evidence>
<dbReference type="Gene3D" id="3.60.10.10">
    <property type="entry name" value="Endonuclease/exonuclease/phosphatase"/>
    <property type="match status" value="1"/>
</dbReference>
<dbReference type="GO" id="GO:0006302">
    <property type="term" value="P:double-strand break repair"/>
    <property type="evidence" value="ECO:0007669"/>
    <property type="project" value="TreeGrafter"/>
</dbReference>
<dbReference type="InterPro" id="IPR036691">
    <property type="entry name" value="Endo/exonu/phosph_ase_sf"/>
</dbReference>
<reference evidence="15" key="1">
    <citation type="journal article" date="2021" name="Genome Biol. Evol.">
        <title>A High-Quality Reference Genome for a Parasitic Bivalve with Doubly Uniparental Inheritance (Bivalvia: Unionida).</title>
        <authorList>
            <person name="Smith C.H."/>
        </authorList>
    </citation>
    <scope>NUCLEOTIDE SEQUENCE</scope>
    <source>
        <strain evidence="15">CHS0354</strain>
    </source>
</reference>
<reference evidence="15" key="3">
    <citation type="submission" date="2023-05" db="EMBL/GenBank/DDBJ databases">
        <authorList>
            <person name="Smith C.H."/>
        </authorList>
    </citation>
    <scope>NUCLEOTIDE SEQUENCE</scope>
    <source>
        <strain evidence="15">CHS0354</strain>
        <tissue evidence="15">Mantle</tissue>
    </source>
</reference>
<keyword evidence="9" id="KW-0460">Magnesium</keyword>
<evidence type="ECO:0000256" key="10">
    <source>
        <dbReference type="ARBA" id="ARBA00023204"/>
    </source>
</evidence>
<evidence type="ECO:0000256" key="6">
    <source>
        <dbReference type="ARBA" id="ARBA00022723"/>
    </source>
</evidence>